<feature type="compositionally biased region" description="Low complexity" evidence="2">
    <location>
        <begin position="392"/>
        <end position="412"/>
    </location>
</feature>
<feature type="compositionally biased region" description="Basic and acidic residues" evidence="2">
    <location>
        <begin position="658"/>
        <end position="678"/>
    </location>
</feature>
<feature type="compositionally biased region" description="Polar residues" evidence="2">
    <location>
        <begin position="2141"/>
        <end position="2151"/>
    </location>
</feature>
<feature type="compositionally biased region" description="Low complexity" evidence="2">
    <location>
        <begin position="431"/>
        <end position="474"/>
    </location>
</feature>
<feature type="region of interest" description="Disordered" evidence="2">
    <location>
        <begin position="2080"/>
        <end position="2308"/>
    </location>
</feature>
<feature type="compositionally biased region" description="Low complexity" evidence="2">
    <location>
        <begin position="79"/>
        <end position="92"/>
    </location>
</feature>
<evidence type="ECO:0000313" key="3">
    <source>
        <dbReference type="EMBL" id="PHJ21849.1"/>
    </source>
</evidence>
<feature type="region of interest" description="Disordered" evidence="2">
    <location>
        <begin position="47"/>
        <end position="212"/>
    </location>
</feature>
<sequence>MSLFSGMLIKRSAGGREEKSSSSSSELPTSSRTITASGVCTLEAAACTPGTSSSRSSDAGGSHASLSSTRHDRIENHRSSSQSSSIPIFSHIDPSTTFPSNRSLAPRPTSLSASSVCTPEHSHSTPSAALPLSNVSLRSPPPSSSSSRSGFSSPTTAHSLYDGAEVQGQGDSSLSEKSVERRQRGEQAFFFLSRSSQSKTTDEGPPVSRSPCSAEAMKEYPLAFHTHREELASPLSLSSLAPGHTTTPEKSKEGELSSTTLSSLQSSSSSGSHRTSPSSSSSLVGNSGGSLLRPWGIYPSSSSLLSRVTSEKPFSSASSSSSSSASGSSSSSSAFSFLQKKLPLSSSSSSSSAQGDNISISSKVSLASPRDDRSPPTESDLHSKHPDHKDPCSLSPSSSSAPPPTDSSSSFSLDKDHTRFHSFTPQPPYPVSVSSAVSSHDVSVEKSFSSLTSSSSLSQQQEHPSSSSSSHFSSGIIKKKSRSVKLPGLCLVERAQQEARYPTSISPPFASSSPPDLDRSSLFEEERRTTSEEERREGRERRELHPKGAVPYDDEDSRYFHDGEDHRFGGGRYEEEDKERNEGGIVSMLPPSATFHGRTTVSGSLSPHQESLRKGYKQSVPSSHGGSSRKVSRGGGGEEEDKRDAEEADEHSCLYLNGRHERDKVVEDRKRERRDERTTTSTLPLIDTASISEELLSDVERKKGVPHPFSKGILREQKEEDREEDKRQRDVQISHQSPPSSSFAFISSCRIRRDGDDDPNAASLCSSSSSLRQTKSRISSSSLTICETEGLEQQRQYGEDRQSRLKPSDDTDPPSKFSFLRKSGLSSTPSQDHQPSSTGGEREQGRGLGSPRLASEASSSSFAYENRGETSHRDRKELYQDISSGEVDARPARRERRTGGASVSSSALDEEPYSKLREGETSFLPPPRPTSSTATYPSSSSFSSSCTSSSESCKEEEKISAWYYVCRSNHLRLQQEETLSLAEAIEEQRKIAEDLRVLGKEKSRLLLRQEKCIEKEDFETAAQIDGDLSALQKKYDLLLRIFPSTQQRRQNEAIKKSCEIAERLLDETHSMQRDLQDIFEKKRQEKEKKHTERVQRRQEEEQALKTASEELQGRLRECEEKVAGTANAFKALKTLEMEGKEEVKNRLRLLQEDQLERRQKIDDLRRELAALEEEWREKEEEIACVEKEYDRLEEDCRREEEELRREQRRLQERERSLEDEEVKLQHRREALHAEETAFEKLQQENEEREASLVSSLRSFDSRIAFLKALLKLRQAVYAKLQSSSAGAALEERQAEMARLLEEKEALRAELLHQEEVRVRLRGEQQRQVLLLPLLQQEKELAVASRHFKEAASFSTEIKNCQEVVEETKQKVDACTQAIKHLQKDLDAREPALEQLRTAQVTAQKNLQRVQRNLLSRQLRSLEKLKPFCPEERDSLYRQAIDEEVAVYRRLLDLLWEGQREKSPRHLRSSPAHPTEPEGEEENVKKAREAGESSRSQEKPVESTRLEEEEDRYNDGGVSDSSLISESDFEEVRVSKESREMHAETKELPSAMVTTQHDDEEVRMSLEKPCLSSCMEEHPSSSPFEANHGDLCEDKERRDCGGDSDDAVCEGGQEESLLTTSLRRTGTSITSNEDEAESMKAGASYVLRSPRRSKEEEEVKESEDRSDVRNNDEEERHKETVTVDRERDAEEDEEEEILMRVAQSSPCEERRKKTKEEGSSVDDGEEVEEQRETEGEFEHEEQEREEEEEKNQRTPKEEEEETIPTDRCDRIEDRLSLSLKSGDLSHHDEQTTKYDEEEEVGEDKEEILSDRKDAEASRSAELSETLPSDDSRENEGKNLITALEGDKGWLRDGHQEAQSSSRSAEEGRLSSVDVVVGCEQEECCSVHTSAEQDNKNDSRSGNAFPCSVSERDCGVYTPEDLEENSGSRGSGSPLPCRISLQAEKKLEESDGDEGVKSTHSLVQINNGENDEEIERDEAETRSEKNRNRPLGSLETVLLEEQQQRDQLEIQQNLLHVLEEQLLMINREEMREDSYSGSPQQDGGLSSVGDEALREQIWSVRTAMEETSRRIEELQHTRELLGEEDLTRNRQGNTNVLEREEKETKRDSYQGTHSDTGRCSDRDNERSKQETGGDGTSGVCTPDESNTRSTSWKKTGDGEQRLNHKVDDGEEKGSASSESYRVSEERRRSANSSSSRQASYHSESSGGSIFAGLQFKSRSGPRPSVRSGGTSREGEGETRNQASGRHDRSEASLNEAQRVIKESSSHPFDEEAISKGERKNETTELEKEENPRPGEVEEASPISNGHTKRFRESTAQANLVVCSQAYSGVELAPNELFLSRSVNGSSLLSERSL</sequence>
<dbReference type="GeneID" id="94427710"/>
<feature type="compositionally biased region" description="Polar residues" evidence="2">
    <location>
        <begin position="353"/>
        <end position="365"/>
    </location>
</feature>
<feature type="compositionally biased region" description="Basic and acidic residues" evidence="2">
    <location>
        <begin position="1843"/>
        <end position="1854"/>
    </location>
</feature>
<dbReference type="Proteomes" id="UP000221165">
    <property type="component" value="Unassembled WGS sequence"/>
</dbReference>
<feature type="compositionally biased region" description="Basic and acidic residues" evidence="2">
    <location>
        <begin position="1706"/>
        <end position="1717"/>
    </location>
</feature>
<feature type="compositionally biased region" description="Basic and acidic residues" evidence="2">
    <location>
        <begin position="2113"/>
        <end position="2129"/>
    </location>
</feature>
<feature type="region of interest" description="Disordered" evidence="2">
    <location>
        <begin position="1083"/>
        <end position="1103"/>
    </location>
</feature>
<feature type="coiled-coil region" evidence="1">
    <location>
        <begin position="1147"/>
        <end position="1251"/>
    </location>
</feature>
<feature type="compositionally biased region" description="Basic and acidic residues" evidence="2">
    <location>
        <begin position="1763"/>
        <end position="1774"/>
    </location>
</feature>
<feature type="compositionally biased region" description="Low complexity" evidence="2">
    <location>
        <begin position="256"/>
        <end position="286"/>
    </location>
</feature>
<name>A0A2C6KZ81_9APIC</name>
<feature type="coiled-coil region" evidence="1">
    <location>
        <begin position="1357"/>
        <end position="1412"/>
    </location>
</feature>
<feature type="compositionally biased region" description="Basic and acidic residues" evidence="2">
    <location>
        <begin position="369"/>
        <end position="391"/>
    </location>
</feature>
<dbReference type="VEuPathDB" id="ToxoDB:CSUI_004306"/>
<dbReference type="OrthoDB" id="333992at2759"/>
<feature type="compositionally biased region" description="Basic and acidic residues" evidence="2">
    <location>
        <begin position="1782"/>
        <end position="1793"/>
    </location>
</feature>
<feature type="compositionally biased region" description="Basic and acidic residues" evidence="2">
    <location>
        <begin position="797"/>
        <end position="809"/>
    </location>
</feature>
<feature type="compositionally biased region" description="Basic and acidic residues" evidence="2">
    <location>
        <begin position="713"/>
        <end position="732"/>
    </location>
</feature>
<feature type="compositionally biased region" description="Low complexity" evidence="2">
    <location>
        <begin position="314"/>
        <end position="332"/>
    </location>
</feature>
<feature type="compositionally biased region" description="Low complexity" evidence="2">
    <location>
        <begin position="930"/>
        <end position="949"/>
    </location>
</feature>
<proteinExistence type="predicted"/>
<feature type="compositionally biased region" description="Polar residues" evidence="2">
    <location>
        <begin position="597"/>
        <end position="609"/>
    </location>
</feature>
<feature type="region of interest" description="Disordered" evidence="2">
    <location>
        <begin position="1595"/>
        <end position="1870"/>
    </location>
</feature>
<feature type="compositionally biased region" description="Low complexity" evidence="2">
    <location>
        <begin position="52"/>
        <end position="65"/>
    </location>
</feature>
<dbReference type="EMBL" id="MIGC01001984">
    <property type="protein sequence ID" value="PHJ21849.1"/>
    <property type="molecule type" value="Genomic_DNA"/>
</dbReference>
<feature type="compositionally biased region" description="Low complexity" evidence="2">
    <location>
        <begin position="502"/>
        <end position="515"/>
    </location>
</feature>
<feature type="compositionally biased region" description="Polar residues" evidence="2">
    <location>
        <begin position="1956"/>
        <end position="1966"/>
    </location>
</feature>
<feature type="region of interest" description="Disordered" evidence="2">
    <location>
        <begin position="1884"/>
        <end position="1992"/>
    </location>
</feature>
<feature type="compositionally biased region" description="Low complexity" evidence="2">
    <location>
        <begin position="737"/>
        <end position="748"/>
    </location>
</feature>
<evidence type="ECO:0000256" key="2">
    <source>
        <dbReference type="SAM" id="MobiDB-lite"/>
    </source>
</evidence>
<feature type="compositionally biased region" description="Acidic residues" evidence="2">
    <location>
        <begin position="1794"/>
        <end position="1804"/>
    </location>
</feature>
<feature type="region of interest" description="Disordered" evidence="2">
    <location>
        <begin position="1460"/>
        <end position="1560"/>
    </location>
</feature>
<feature type="compositionally biased region" description="Low complexity" evidence="2">
    <location>
        <begin position="854"/>
        <end position="863"/>
    </location>
</feature>
<feature type="compositionally biased region" description="Basic and acidic residues" evidence="2">
    <location>
        <begin position="516"/>
        <end position="546"/>
    </location>
</feature>
<feature type="compositionally biased region" description="Acidic residues" evidence="2">
    <location>
        <begin position="1718"/>
        <end position="1728"/>
    </location>
</feature>
<feature type="compositionally biased region" description="Basic and acidic residues" evidence="2">
    <location>
        <begin position="1481"/>
        <end position="1505"/>
    </location>
</feature>
<feature type="compositionally biased region" description="Basic and acidic residues" evidence="2">
    <location>
        <begin position="2095"/>
        <end position="2106"/>
    </location>
</feature>
<feature type="coiled-coil region" evidence="1">
    <location>
        <begin position="1289"/>
        <end position="1316"/>
    </location>
</feature>
<feature type="compositionally biased region" description="Low complexity" evidence="2">
    <location>
        <begin position="2215"/>
        <end position="2228"/>
    </location>
</feature>
<feature type="region of interest" description="Disordered" evidence="2">
    <location>
        <begin position="234"/>
        <end position="286"/>
    </location>
</feature>
<protein>
    <submittedName>
        <fullName evidence="3">Uncharacterized protein</fullName>
    </submittedName>
</protein>
<feature type="compositionally biased region" description="Basic and acidic residues" evidence="2">
    <location>
        <begin position="1529"/>
        <end position="1546"/>
    </location>
</feature>
<feature type="compositionally biased region" description="Basic and acidic residues" evidence="2">
    <location>
        <begin position="2152"/>
        <end position="2171"/>
    </location>
</feature>
<feature type="compositionally biased region" description="Polar residues" evidence="2">
    <location>
        <begin position="824"/>
        <end position="839"/>
    </location>
</feature>
<feature type="compositionally biased region" description="Polar residues" evidence="2">
    <location>
        <begin position="2033"/>
        <end position="2042"/>
    </location>
</feature>
<reference evidence="3 4" key="1">
    <citation type="journal article" date="2017" name="Int. J. Parasitol.">
        <title>The genome of the protozoan parasite Cystoisospora suis and a reverse vaccinology approach to identify vaccine candidates.</title>
        <authorList>
            <person name="Palmieri N."/>
            <person name="Shrestha A."/>
            <person name="Ruttkowski B."/>
            <person name="Beck T."/>
            <person name="Vogl C."/>
            <person name="Tomley F."/>
            <person name="Blake D.P."/>
            <person name="Joachim A."/>
        </authorList>
    </citation>
    <scope>NUCLEOTIDE SEQUENCE [LARGE SCALE GENOMIC DNA]</scope>
    <source>
        <strain evidence="3 4">Wien I</strain>
    </source>
</reference>
<accession>A0A2C6KZ81</accession>
<feature type="region of interest" description="Disordered" evidence="2">
    <location>
        <begin position="308"/>
        <end position="332"/>
    </location>
</feature>
<feature type="compositionally biased region" description="Basic and acidic residues" evidence="2">
    <location>
        <begin position="557"/>
        <end position="582"/>
    </location>
</feature>
<feature type="compositionally biased region" description="Basic and acidic residues" evidence="2">
    <location>
        <begin position="866"/>
        <end position="879"/>
    </location>
</feature>
<feature type="compositionally biased region" description="Polar residues" evidence="2">
    <location>
        <begin position="93"/>
        <end position="117"/>
    </location>
</feature>
<evidence type="ECO:0000256" key="1">
    <source>
        <dbReference type="SAM" id="Coils"/>
    </source>
</evidence>
<feature type="compositionally biased region" description="Basic and acidic residues" evidence="2">
    <location>
        <begin position="2256"/>
        <end position="2293"/>
    </location>
</feature>
<feature type="region of interest" description="Disordered" evidence="2">
    <location>
        <begin position="498"/>
        <end position="949"/>
    </location>
</feature>
<feature type="region of interest" description="Disordered" evidence="2">
    <location>
        <begin position="1"/>
        <end position="35"/>
    </location>
</feature>
<feature type="compositionally biased region" description="Low complexity" evidence="2">
    <location>
        <begin position="2188"/>
        <end position="2203"/>
    </location>
</feature>
<dbReference type="RefSeq" id="XP_067923528.1">
    <property type="nucleotide sequence ID" value="XM_068064499.1"/>
</dbReference>
<feature type="compositionally biased region" description="Low complexity" evidence="2">
    <location>
        <begin position="130"/>
        <end position="154"/>
    </location>
</feature>
<feature type="compositionally biased region" description="Acidic residues" evidence="2">
    <location>
        <begin position="1967"/>
        <end position="1976"/>
    </location>
</feature>
<feature type="compositionally biased region" description="Low complexity" evidence="2">
    <location>
        <begin position="763"/>
        <end position="786"/>
    </location>
</feature>
<gene>
    <name evidence="3" type="ORF">CSUI_004306</name>
</gene>
<feature type="compositionally biased region" description="Acidic residues" evidence="2">
    <location>
        <begin position="1736"/>
        <end position="1748"/>
    </location>
</feature>
<feature type="compositionally biased region" description="Basic and acidic residues" evidence="2">
    <location>
        <begin position="1941"/>
        <end position="1955"/>
    </location>
</feature>
<keyword evidence="4" id="KW-1185">Reference proteome</keyword>
<feature type="compositionally biased region" description="Basic and acidic residues" evidence="2">
    <location>
        <begin position="1651"/>
        <end position="1687"/>
    </location>
</feature>
<feature type="compositionally biased region" description="Basic and acidic residues" evidence="2">
    <location>
        <begin position="2230"/>
        <end position="2248"/>
    </location>
</feature>
<keyword evidence="1" id="KW-0175">Coiled coil</keyword>
<feature type="compositionally biased region" description="Basic and acidic residues" evidence="2">
    <location>
        <begin position="1805"/>
        <end position="1817"/>
    </location>
</feature>
<evidence type="ECO:0000313" key="4">
    <source>
        <dbReference type="Proteomes" id="UP000221165"/>
    </source>
</evidence>
<feature type="region of interest" description="Disordered" evidence="2">
    <location>
        <begin position="344"/>
        <end position="478"/>
    </location>
</feature>
<feature type="compositionally biased region" description="Basic and acidic residues" evidence="2">
    <location>
        <begin position="69"/>
        <end position="78"/>
    </location>
</feature>
<comment type="caution">
    <text evidence="3">The sequence shown here is derived from an EMBL/GenBank/DDBJ whole genome shotgun (WGS) entry which is preliminary data.</text>
</comment>
<feature type="compositionally biased region" description="Low complexity" evidence="2">
    <location>
        <begin position="21"/>
        <end position="31"/>
    </location>
</feature>
<feature type="compositionally biased region" description="Low complexity" evidence="2">
    <location>
        <begin position="1615"/>
        <end position="1630"/>
    </location>
</feature>
<feature type="region of interest" description="Disordered" evidence="2">
    <location>
        <begin position="2028"/>
        <end position="2048"/>
    </location>
</feature>
<organism evidence="3 4">
    <name type="scientific">Cystoisospora suis</name>
    <dbReference type="NCBI Taxonomy" id="483139"/>
    <lineage>
        <taxon>Eukaryota</taxon>
        <taxon>Sar</taxon>
        <taxon>Alveolata</taxon>
        <taxon>Apicomplexa</taxon>
        <taxon>Conoidasida</taxon>
        <taxon>Coccidia</taxon>
        <taxon>Eucoccidiorida</taxon>
        <taxon>Eimeriorina</taxon>
        <taxon>Sarcocystidae</taxon>
        <taxon>Cystoisospora</taxon>
    </lineage>
</organism>